<evidence type="ECO:0000256" key="4">
    <source>
        <dbReference type="ARBA" id="ARBA00023136"/>
    </source>
</evidence>
<dbReference type="EMBL" id="UYSL01021394">
    <property type="protein sequence ID" value="VDL78111.1"/>
    <property type="molecule type" value="Genomic_DNA"/>
</dbReference>
<dbReference type="PANTHER" id="PTHR46709">
    <property type="entry name" value="PROTEIN CBG23488-RELATED"/>
    <property type="match status" value="1"/>
</dbReference>
<protein>
    <submittedName>
        <fullName evidence="9">G_PROTEIN_RECEP_F1_2 domain-containing protein</fullName>
    </submittedName>
</protein>
<feature type="transmembrane region" description="Helical" evidence="5">
    <location>
        <begin position="210"/>
        <end position="230"/>
    </location>
</feature>
<dbReference type="AlphaFoldDB" id="A0A158R1W0"/>
<dbReference type="STRING" id="27835.A0A158R1W0"/>
<dbReference type="Gene3D" id="1.20.1070.10">
    <property type="entry name" value="Rhodopsin 7-helix transmembrane proteins"/>
    <property type="match status" value="1"/>
</dbReference>
<gene>
    <name evidence="7" type="ORF">NBR_LOCUS14522</name>
</gene>
<sequence length="339" mass="39202">MEMDETATVNESVVSTTPEICYFEQPPLTNFRFWLVAVFGTSVSFVSIVNNIILFYVFMTRKHHRSNHNMYLLLLAFFDIFVSTAYIFLMSVNVLIDYLVSTWLMQLWFMYMVPMITISHVAMTSSSFLIVCASFERYCITVNSSFLPFAQNNRKLIAGLAILLGVISKGSMCLEFELIDVPECEGLITQTQMRYPDFVFGTPYNIVWRFWYRNFVTIFAPFFILAYFNIRIVKALTRHTKMTVCQLAGNALVEQAKRKATARAATRTLVMVVCCYLISNIISVALTIWEHLDKKSLTDEYLNSLKTFMNSGLRLQTMPRDSTRGTYIIRLSNKFLRFP</sequence>
<keyword evidence="3 5" id="KW-1133">Transmembrane helix</keyword>
<feature type="transmembrane region" description="Helical" evidence="5">
    <location>
        <begin position="156"/>
        <end position="172"/>
    </location>
</feature>
<evidence type="ECO:0000313" key="9">
    <source>
        <dbReference type="WBParaSite" id="NBR_0001452101-mRNA-1"/>
    </source>
</evidence>
<dbReference type="PRINTS" id="PR00237">
    <property type="entry name" value="GPCRRHODOPSN"/>
</dbReference>
<evidence type="ECO:0000259" key="6">
    <source>
        <dbReference type="PROSITE" id="PS50262"/>
    </source>
</evidence>
<evidence type="ECO:0000256" key="1">
    <source>
        <dbReference type="ARBA" id="ARBA00004370"/>
    </source>
</evidence>
<dbReference type="PROSITE" id="PS50262">
    <property type="entry name" value="G_PROTEIN_RECEP_F1_2"/>
    <property type="match status" value="1"/>
</dbReference>
<feature type="transmembrane region" description="Helical" evidence="5">
    <location>
        <begin position="108"/>
        <end position="135"/>
    </location>
</feature>
<evidence type="ECO:0000256" key="3">
    <source>
        <dbReference type="ARBA" id="ARBA00022989"/>
    </source>
</evidence>
<dbReference type="GO" id="GO:0004930">
    <property type="term" value="F:G protein-coupled receptor activity"/>
    <property type="evidence" value="ECO:0007669"/>
    <property type="project" value="InterPro"/>
</dbReference>
<organism evidence="9">
    <name type="scientific">Nippostrongylus brasiliensis</name>
    <name type="common">Rat hookworm</name>
    <dbReference type="NCBI Taxonomy" id="27835"/>
    <lineage>
        <taxon>Eukaryota</taxon>
        <taxon>Metazoa</taxon>
        <taxon>Ecdysozoa</taxon>
        <taxon>Nematoda</taxon>
        <taxon>Chromadorea</taxon>
        <taxon>Rhabditida</taxon>
        <taxon>Rhabditina</taxon>
        <taxon>Rhabditomorpha</taxon>
        <taxon>Strongyloidea</taxon>
        <taxon>Heligmosomidae</taxon>
        <taxon>Nippostrongylus</taxon>
    </lineage>
</organism>
<feature type="domain" description="G-protein coupled receptors family 1 profile" evidence="6">
    <location>
        <begin position="50"/>
        <end position="278"/>
    </location>
</feature>
<feature type="transmembrane region" description="Helical" evidence="5">
    <location>
        <begin position="268"/>
        <end position="289"/>
    </location>
</feature>
<evidence type="ECO:0000313" key="8">
    <source>
        <dbReference type="Proteomes" id="UP000271162"/>
    </source>
</evidence>
<comment type="subcellular location">
    <subcellularLocation>
        <location evidence="1">Membrane</location>
    </subcellularLocation>
</comment>
<dbReference type="WBParaSite" id="NBR_0001452101-mRNA-1">
    <property type="protein sequence ID" value="NBR_0001452101-mRNA-1"/>
    <property type="gene ID" value="NBR_0001452101"/>
</dbReference>
<dbReference type="OMA" id="AYIMLMS"/>
<keyword evidence="4 5" id="KW-0472">Membrane</keyword>
<name>A0A158R1W0_NIPBR</name>
<dbReference type="GO" id="GO:0016020">
    <property type="term" value="C:membrane"/>
    <property type="evidence" value="ECO:0007669"/>
    <property type="project" value="UniProtKB-SubCell"/>
</dbReference>
<dbReference type="CDD" id="cd14978">
    <property type="entry name" value="7tmA_FMRFamide_R-like"/>
    <property type="match status" value="1"/>
</dbReference>
<accession>A0A158R1W0</accession>
<reference evidence="7 8" key="2">
    <citation type="submission" date="2018-11" db="EMBL/GenBank/DDBJ databases">
        <authorList>
            <consortium name="Pathogen Informatics"/>
        </authorList>
    </citation>
    <scope>NUCLEOTIDE SEQUENCE [LARGE SCALE GENOMIC DNA]</scope>
</reference>
<evidence type="ECO:0000256" key="2">
    <source>
        <dbReference type="ARBA" id="ARBA00022692"/>
    </source>
</evidence>
<feature type="transmembrane region" description="Helical" evidence="5">
    <location>
        <begin position="71"/>
        <end position="96"/>
    </location>
</feature>
<evidence type="ECO:0000313" key="7">
    <source>
        <dbReference type="EMBL" id="VDL78111.1"/>
    </source>
</evidence>
<feature type="transmembrane region" description="Helical" evidence="5">
    <location>
        <begin position="33"/>
        <end position="59"/>
    </location>
</feature>
<dbReference type="Proteomes" id="UP000271162">
    <property type="component" value="Unassembled WGS sequence"/>
</dbReference>
<evidence type="ECO:0000256" key="5">
    <source>
        <dbReference type="SAM" id="Phobius"/>
    </source>
</evidence>
<keyword evidence="8" id="KW-1185">Reference proteome</keyword>
<dbReference type="Pfam" id="PF00001">
    <property type="entry name" value="7tm_1"/>
    <property type="match status" value="1"/>
</dbReference>
<dbReference type="InterPro" id="IPR017452">
    <property type="entry name" value="GPCR_Rhodpsn_7TM"/>
</dbReference>
<proteinExistence type="predicted"/>
<dbReference type="PANTHER" id="PTHR46709:SF2">
    <property type="entry name" value="G-PROTEIN COUPLED RECEPTORS FAMILY 1 PROFILE DOMAIN-CONTAINING PROTEIN"/>
    <property type="match status" value="1"/>
</dbReference>
<keyword evidence="2 5" id="KW-0812">Transmembrane</keyword>
<reference evidence="9" key="1">
    <citation type="submission" date="2016-04" db="UniProtKB">
        <authorList>
            <consortium name="WormBaseParasite"/>
        </authorList>
    </citation>
    <scope>IDENTIFICATION</scope>
</reference>
<dbReference type="SUPFAM" id="SSF81321">
    <property type="entry name" value="Family A G protein-coupled receptor-like"/>
    <property type="match status" value="1"/>
</dbReference>
<dbReference type="InterPro" id="IPR000276">
    <property type="entry name" value="GPCR_Rhodpsn"/>
</dbReference>